<dbReference type="InterPro" id="IPR000515">
    <property type="entry name" value="MetI-like"/>
</dbReference>
<dbReference type="InterPro" id="IPR001638">
    <property type="entry name" value="Solute-binding_3/MltF_N"/>
</dbReference>
<dbReference type="AlphaFoldDB" id="A0A354YWL3"/>
<organism evidence="11 12">
    <name type="scientific">Syntrophomonas wolfei</name>
    <dbReference type="NCBI Taxonomy" id="863"/>
    <lineage>
        <taxon>Bacteria</taxon>
        <taxon>Bacillati</taxon>
        <taxon>Bacillota</taxon>
        <taxon>Clostridia</taxon>
        <taxon>Eubacteriales</taxon>
        <taxon>Syntrophomonadaceae</taxon>
        <taxon>Syntrophomonas</taxon>
    </lineage>
</organism>
<reference evidence="11 12" key="1">
    <citation type="journal article" date="2018" name="Nat. Biotechnol.">
        <title>A standardized bacterial taxonomy based on genome phylogeny substantially revises the tree of life.</title>
        <authorList>
            <person name="Parks D.H."/>
            <person name="Chuvochina M."/>
            <person name="Waite D.W."/>
            <person name="Rinke C."/>
            <person name="Skarshewski A."/>
            <person name="Chaumeil P.A."/>
            <person name="Hugenholtz P."/>
        </authorList>
    </citation>
    <scope>NUCLEOTIDE SEQUENCE [LARGE SCALE GENOMIC DNA]</scope>
    <source>
        <strain evidence="11">UBA10948</strain>
    </source>
</reference>
<evidence type="ECO:0000256" key="1">
    <source>
        <dbReference type="ARBA" id="ARBA00004651"/>
    </source>
</evidence>
<evidence type="ECO:0000256" key="8">
    <source>
        <dbReference type="ARBA" id="ARBA00023136"/>
    </source>
</evidence>
<comment type="subcellular location">
    <subcellularLocation>
        <location evidence="1 9">Cell membrane</location>
        <topology evidence="1 9">Multi-pass membrane protein</topology>
    </subcellularLocation>
</comment>
<evidence type="ECO:0000256" key="3">
    <source>
        <dbReference type="ARBA" id="ARBA00022448"/>
    </source>
</evidence>
<dbReference type="Gene3D" id="1.10.3720.10">
    <property type="entry name" value="MetI-like"/>
    <property type="match status" value="1"/>
</dbReference>
<feature type="transmembrane region" description="Helical" evidence="9">
    <location>
        <begin position="597"/>
        <end position="616"/>
    </location>
</feature>
<accession>A0A354YWL3</accession>
<dbReference type="PROSITE" id="PS50928">
    <property type="entry name" value="ABC_TM1"/>
    <property type="match status" value="1"/>
</dbReference>
<comment type="caution">
    <text evidence="11">The sequence shown here is derived from an EMBL/GenBank/DDBJ whole genome shotgun (WGS) entry which is preliminary data.</text>
</comment>
<feature type="transmembrane region" description="Helical" evidence="9">
    <location>
        <begin position="568"/>
        <end position="591"/>
    </location>
</feature>
<gene>
    <name evidence="11" type="ORF">DDZ44_07380</name>
</gene>
<name>A0A354YWL3_9FIRM</name>
<evidence type="ECO:0000256" key="5">
    <source>
        <dbReference type="ARBA" id="ARBA00022692"/>
    </source>
</evidence>
<evidence type="ECO:0000313" key="12">
    <source>
        <dbReference type="Proteomes" id="UP000263273"/>
    </source>
</evidence>
<dbReference type="InterPro" id="IPR035906">
    <property type="entry name" value="MetI-like_sf"/>
</dbReference>
<dbReference type="InterPro" id="IPR001320">
    <property type="entry name" value="Iontro_rcpt_C"/>
</dbReference>
<keyword evidence="4" id="KW-1003">Cell membrane</keyword>
<dbReference type="PANTHER" id="PTHR35936">
    <property type="entry name" value="MEMBRANE-BOUND LYTIC MUREIN TRANSGLYCOSYLASE F"/>
    <property type="match status" value="1"/>
</dbReference>
<keyword evidence="6" id="KW-0732">Signal</keyword>
<feature type="domain" description="ABC transmembrane type-1" evidence="10">
    <location>
        <begin position="532"/>
        <end position="719"/>
    </location>
</feature>
<dbReference type="EMBL" id="DNZF01000163">
    <property type="protein sequence ID" value="HBK53740.1"/>
    <property type="molecule type" value="Genomic_DNA"/>
</dbReference>
<comment type="similarity">
    <text evidence="2">Belongs to the bacterial solute-binding protein 3 family.</text>
</comment>
<dbReference type="Proteomes" id="UP000263273">
    <property type="component" value="Unassembled WGS sequence"/>
</dbReference>
<evidence type="ECO:0000256" key="9">
    <source>
        <dbReference type="RuleBase" id="RU363032"/>
    </source>
</evidence>
<dbReference type="SMART" id="SM00079">
    <property type="entry name" value="PBPe"/>
    <property type="match status" value="1"/>
</dbReference>
<protein>
    <submittedName>
        <fullName evidence="11">Amino acid ABC transporter</fullName>
    </submittedName>
</protein>
<keyword evidence="3 9" id="KW-0813">Transport</keyword>
<dbReference type="InterPro" id="IPR010065">
    <property type="entry name" value="AA_ABC_transptr_permease_3TM"/>
</dbReference>
<keyword evidence="8 9" id="KW-0472">Membrane</keyword>
<evidence type="ECO:0000256" key="6">
    <source>
        <dbReference type="ARBA" id="ARBA00022729"/>
    </source>
</evidence>
<keyword evidence="5 9" id="KW-0812">Transmembrane</keyword>
<evidence type="ECO:0000259" key="10">
    <source>
        <dbReference type="PROSITE" id="PS50928"/>
    </source>
</evidence>
<dbReference type="STRING" id="378794.GCA_001570625_02898"/>
<evidence type="ECO:0000256" key="2">
    <source>
        <dbReference type="ARBA" id="ARBA00010333"/>
    </source>
</evidence>
<dbReference type="SMART" id="SM00062">
    <property type="entry name" value="PBPb"/>
    <property type="match status" value="3"/>
</dbReference>
<dbReference type="PROSITE" id="PS01039">
    <property type="entry name" value="SBP_BACTERIAL_3"/>
    <property type="match status" value="1"/>
</dbReference>
<keyword evidence="7 9" id="KW-1133">Transmembrane helix</keyword>
<dbReference type="SUPFAM" id="SSF53850">
    <property type="entry name" value="Periplasmic binding protein-like II"/>
    <property type="match status" value="3"/>
</dbReference>
<evidence type="ECO:0000256" key="4">
    <source>
        <dbReference type="ARBA" id="ARBA00022475"/>
    </source>
</evidence>
<dbReference type="SUPFAM" id="SSF161098">
    <property type="entry name" value="MetI-like"/>
    <property type="match status" value="1"/>
</dbReference>
<dbReference type="GO" id="GO:0043190">
    <property type="term" value="C:ATP-binding cassette (ABC) transporter complex"/>
    <property type="evidence" value="ECO:0007669"/>
    <property type="project" value="InterPro"/>
</dbReference>
<evidence type="ECO:0000256" key="7">
    <source>
        <dbReference type="ARBA" id="ARBA00022989"/>
    </source>
</evidence>
<dbReference type="Gene3D" id="3.40.190.10">
    <property type="entry name" value="Periplasmic binding protein-like II"/>
    <property type="match status" value="4"/>
</dbReference>
<feature type="transmembrane region" description="Helical" evidence="9">
    <location>
        <begin position="534"/>
        <end position="556"/>
    </location>
</feature>
<dbReference type="Pfam" id="PF00497">
    <property type="entry name" value="SBP_bac_3"/>
    <property type="match status" value="3"/>
</dbReference>
<dbReference type="GO" id="GO:0015276">
    <property type="term" value="F:ligand-gated monoatomic ion channel activity"/>
    <property type="evidence" value="ECO:0007669"/>
    <property type="project" value="InterPro"/>
</dbReference>
<dbReference type="CDD" id="cd06261">
    <property type="entry name" value="TM_PBP2"/>
    <property type="match status" value="1"/>
</dbReference>
<dbReference type="Pfam" id="PF00528">
    <property type="entry name" value="BPD_transp_1"/>
    <property type="match status" value="1"/>
</dbReference>
<proteinExistence type="inferred from homology"/>
<dbReference type="PANTHER" id="PTHR35936:SF17">
    <property type="entry name" value="ARGININE-BINDING EXTRACELLULAR PROTEIN ARTP"/>
    <property type="match status" value="1"/>
</dbReference>
<comment type="similarity">
    <text evidence="9">Belongs to the binding-protein-dependent transport system permease family.</text>
</comment>
<feature type="transmembrane region" description="Helical" evidence="9">
    <location>
        <begin position="700"/>
        <end position="724"/>
    </location>
</feature>
<sequence length="739" mass="81721">MVGITIILLITLAGCRENPAGGKLKTLDDLKDKRIGVLLGSIYDEYANKTYPDATILQYKSQSDLILAVKTGKADAAFFNHESSLELMRKDQELAYVGENLYKVPVGTGFNQENDELREEFNQFLQQLKASGVYDDMVKRWISNGISDMPKIDNPKNNGRLVVGVVSDKGLPFAIVKNNRIVGFDIELSERFAAYLGKELLLQDMEFAGLVAAAASSKVDMIASTIVITEERKCQVDFSDPYYELGVSVFGLKKNIARYENVQENKALTLEALENKRIGVLTGSAGDNAARQRFPQAQVYDFDNIINATAALGTNKIDAVVFERNSLQSIAQQNPDLTVIEEAVKSVDVAIAVKKNNARLLNQVNQVITDLEKSGTLAEMKKRWFVEGDLPVMPELDMPVTEAALRVGTEALMPPFEFVDSNNECSGFDIELANRIGQALGKKVAVSNMNFPALIPALQSSKIDLAISCFNITEERQQKVDFTRPYHASNIAAMVKKPQLSSPLGDFFNNIKTSFYSNIIMEQRYLLIVDGLKVTVIISLFSVVFGTLLGALVCWLRMSKNRGLQALARFYISILRGIPVLVLLMLVFYVVFASVNINPVMVAVIAFGMNFAAYVAEMFRTSIESIDKGQSEAGIASGFTPWQSFGYIIMPQAVRRVLPVYKGEFISLVKMTSVVGYIAVQDLTKASDIIRSRTFDAFFPLVMVALLYFAISWLLALVLDYIAFKSDPQINRSKGGIGA</sequence>
<dbReference type="InterPro" id="IPR018313">
    <property type="entry name" value="SBP_3_CS"/>
</dbReference>
<dbReference type="NCBIfam" id="TIGR01726">
    <property type="entry name" value="HEQRo_perm_3TM"/>
    <property type="match status" value="1"/>
</dbReference>
<dbReference type="CDD" id="cd13530">
    <property type="entry name" value="PBP2_peptides_like"/>
    <property type="match status" value="1"/>
</dbReference>
<evidence type="ECO:0000313" key="11">
    <source>
        <dbReference type="EMBL" id="HBK53740.1"/>
    </source>
</evidence>